<evidence type="ECO:0000313" key="2">
    <source>
        <dbReference type="Proteomes" id="UP000287651"/>
    </source>
</evidence>
<dbReference type="AlphaFoldDB" id="A0A426XJK0"/>
<proteinExistence type="predicted"/>
<protein>
    <submittedName>
        <fullName evidence="1">Uncharacterized protein</fullName>
    </submittedName>
</protein>
<reference evidence="1 2" key="1">
    <citation type="journal article" date="2014" name="Agronomy (Basel)">
        <title>A Draft Genome Sequence for Ensete ventricosum, the Drought-Tolerant Tree Against Hunger.</title>
        <authorList>
            <person name="Harrison J."/>
            <person name="Moore K.A."/>
            <person name="Paszkiewicz K."/>
            <person name="Jones T."/>
            <person name="Grant M."/>
            <person name="Ambacheew D."/>
            <person name="Muzemil S."/>
            <person name="Studholme D.J."/>
        </authorList>
    </citation>
    <scope>NUCLEOTIDE SEQUENCE [LARGE SCALE GENOMIC DNA]</scope>
</reference>
<evidence type="ECO:0000313" key="1">
    <source>
        <dbReference type="EMBL" id="RRT39688.1"/>
    </source>
</evidence>
<accession>A0A426XJK0</accession>
<sequence>MGSRTSTIFQKNAIFVNFAQSHARIEFRSVFRATSRKFDILAIPNVLAYGKWYEPNFVKKCYGHKVSQSYARSQVLIGFLCTVSEIQNSGNSKGSSSLEVVRPWFYEKYDGHKLCAKYHVDRVLIDFSCTISKIQNTGHSQRISPREVIRAWFCERYDGHKFFRATSRKLKLLAIPNVLAHEKSYEHGFAKKHDGHKLCTKLHTKPSFDRFITYPLRNSK</sequence>
<dbReference type="Proteomes" id="UP000287651">
    <property type="component" value="Unassembled WGS sequence"/>
</dbReference>
<name>A0A426XJK0_ENSVE</name>
<organism evidence="1 2">
    <name type="scientific">Ensete ventricosum</name>
    <name type="common">Abyssinian banana</name>
    <name type="synonym">Musa ensete</name>
    <dbReference type="NCBI Taxonomy" id="4639"/>
    <lineage>
        <taxon>Eukaryota</taxon>
        <taxon>Viridiplantae</taxon>
        <taxon>Streptophyta</taxon>
        <taxon>Embryophyta</taxon>
        <taxon>Tracheophyta</taxon>
        <taxon>Spermatophyta</taxon>
        <taxon>Magnoliopsida</taxon>
        <taxon>Liliopsida</taxon>
        <taxon>Zingiberales</taxon>
        <taxon>Musaceae</taxon>
        <taxon>Ensete</taxon>
    </lineage>
</organism>
<comment type="caution">
    <text evidence="1">The sequence shown here is derived from an EMBL/GenBank/DDBJ whole genome shotgun (WGS) entry which is preliminary data.</text>
</comment>
<gene>
    <name evidence="1" type="ORF">B296_00044698</name>
</gene>
<dbReference type="EMBL" id="AMZH03019977">
    <property type="protein sequence ID" value="RRT39688.1"/>
    <property type="molecule type" value="Genomic_DNA"/>
</dbReference>